<evidence type="ECO:0000256" key="4">
    <source>
        <dbReference type="ARBA" id="ARBA00016218"/>
    </source>
</evidence>
<comment type="caution">
    <text evidence="14">The sequence shown here is derived from an EMBL/GenBank/DDBJ whole genome shotgun (WGS) entry which is preliminary data.</text>
</comment>
<keyword evidence="6" id="KW-0547">Nucleotide-binding</keyword>
<keyword evidence="5" id="KW-0808">Transferase</keyword>
<dbReference type="AlphaFoldDB" id="A0A6L5XBS7"/>
<keyword evidence="7" id="KW-0418">Kinase</keyword>
<evidence type="ECO:0000256" key="12">
    <source>
        <dbReference type="ARBA" id="ARBA00033413"/>
    </source>
</evidence>
<reference evidence="14 15" key="1">
    <citation type="submission" date="2019-08" db="EMBL/GenBank/DDBJ databases">
        <title>In-depth cultivation of the pig gut microbiome towards novel bacterial diversity and tailored functional studies.</title>
        <authorList>
            <person name="Wylensek D."/>
            <person name="Hitch T.C.A."/>
            <person name="Clavel T."/>
        </authorList>
    </citation>
    <scope>NUCLEOTIDE SEQUENCE [LARGE SCALE GENOMIC DNA]</scope>
    <source>
        <strain evidence="14 15">Oil-RF-744-WCA-WT-10</strain>
    </source>
</reference>
<dbReference type="Pfam" id="PF01288">
    <property type="entry name" value="HPPK"/>
    <property type="match status" value="1"/>
</dbReference>
<dbReference type="PANTHER" id="PTHR43071">
    <property type="entry name" value="2-AMINO-4-HYDROXY-6-HYDROXYMETHYLDIHYDROPTERIDINE PYROPHOSPHOKINASE"/>
    <property type="match status" value="1"/>
</dbReference>
<gene>
    <name evidence="14" type="ORF">FYJ29_01725</name>
</gene>
<evidence type="ECO:0000256" key="8">
    <source>
        <dbReference type="ARBA" id="ARBA00022840"/>
    </source>
</evidence>
<dbReference type="RefSeq" id="WP_154326935.1">
    <property type="nucleotide sequence ID" value="NZ_CP045696.1"/>
</dbReference>
<dbReference type="InterPro" id="IPR035907">
    <property type="entry name" value="Hppk_sf"/>
</dbReference>
<dbReference type="EC" id="2.7.6.3" evidence="3"/>
<keyword evidence="15" id="KW-1185">Reference proteome</keyword>
<accession>A0A6L5XBS7</accession>
<evidence type="ECO:0000256" key="9">
    <source>
        <dbReference type="ARBA" id="ARBA00022909"/>
    </source>
</evidence>
<dbReference type="EMBL" id="VULT01000002">
    <property type="protein sequence ID" value="MSS16496.1"/>
    <property type="molecule type" value="Genomic_DNA"/>
</dbReference>
<keyword evidence="9" id="KW-0289">Folate biosynthesis</keyword>
<dbReference type="GO" id="GO:0046656">
    <property type="term" value="P:folic acid biosynthetic process"/>
    <property type="evidence" value="ECO:0007669"/>
    <property type="project" value="UniProtKB-KW"/>
</dbReference>
<proteinExistence type="inferred from homology"/>
<evidence type="ECO:0000313" key="14">
    <source>
        <dbReference type="EMBL" id="MSS16496.1"/>
    </source>
</evidence>
<dbReference type="PANTHER" id="PTHR43071:SF1">
    <property type="entry name" value="2-AMINO-4-HYDROXY-6-HYDROXYMETHYLDIHYDROPTERIDINE PYROPHOSPHOKINASE"/>
    <property type="match status" value="1"/>
</dbReference>
<evidence type="ECO:0000256" key="11">
    <source>
        <dbReference type="ARBA" id="ARBA00029766"/>
    </source>
</evidence>
<comment type="pathway">
    <text evidence="1">Cofactor biosynthesis; tetrahydrofolate biosynthesis; 2-amino-4-hydroxy-6-hydroxymethyl-7,8-dihydropteridine diphosphate from 7,8-dihydroneopterin triphosphate: step 4/4.</text>
</comment>
<evidence type="ECO:0000256" key="6">
    <source>
        <dbReference type="ARBA" id="ARBA00022741"/>
    </source>
</evidence>
<name>A0A6L5XBS7_9BACT</name>
<evidence type="ECO:0000259" key="13">
    <source>
        <dbReference type="Pfam" id="PF01288"/>
    </source>
</evidence>
<evidence type="ECO:0000256" key="10">
    <source>
        <dbReference type="ARBA" id="ARBA00029409"/>
    </source>
</evidence>
<evidence type="ECO:0000256" key="2">
    <source>
        <dbReference type="ARBA" id="ARBA00005810"/>
    </source>
</evidence>
<sequence>MTPLSQVVLSLGSNVPARHEMLMAGLVWLREHGLEGMRCSTLYTTPALHPGKPEYMNAVVAGSVALHRDVLNAALKRYEAACGRNDDMRCRGLVPIDIDIVMWNGAVLRNQDFQQQFFQIGWTQINNSHDATH</sequence>
<evidence type="ECO:0000256" key="7">
    <source>
        <dbReference type="ARBA" id="ARBA00022777"/>
    </source>
</evidence>
<dbReference type="UniPathway" id="UPA00077">
    <property type="reaction ID" value="UER00155"/>
</dbReference>
<comment type="similarity">
    <text evidence="2">Belongs to the HPPK family.</text>
</comment>
<dbReference type="GO" id="GO:0046654">
    <property type="term" value="P:tetrahydrofolate biosynthetic process"/>
    <property type="evidence" value="ECO:0007669"/>
    <property type="project" value="UniProtKB-UniPathway"/>
</dbReference>
<dbReference type="InterPro" id="IPR000550">
    <property type="entry name" value="Hppk"/>
</dbReference>
<organism evidence="14 15">
    <name type="scientific">Sodaliphilus pleomorphus</name>
    <dbReference type="NCBI Taxonomy" id="2606626"/>
    <lineage>
        <taxon>Bacteria</taxon>
        <taxon>Pseudomonadati</taxon>
        <taxon>Bacteroidota</taxon>
        <taxon>Bacteroidia</taxon>
        <taxon>Bacteroidales</taxon>
        <taxon>Muribaculaceae</taxon>
        <taxon>Sodaliphilus</taxon>
    </lineage>
</organism>
<evidence type="ECO:0000256" key="5">
    <source>
        <dbReference type="ARBA" id="ARBA00022679"/>
    </source>
</evidence>
<comment type="function">
    <text evidence="10">Catalyzes the transfer of pyrophosphate from adenosine triphosphate (ATP) to 6-hydroxymethyl-7,8-dihydropterin, an enzymatic step in folate biosynthesis pathway.</text>
</comment>
<evidence type="ECO:0000313" key="15">
    <source>
        <dbReference type="Proteomes" id="UP000483362"/>
    </source>
</evidence>
<dbReference type="GO" id="GO:0003848">
    <property type="term" value="F:2-amino-4-hydroxy-6-hydroxymethyldihydropteridine diphosphokinase activity"/>
    <property type="evidence" value="ECO:0007669"/>
    <property type="project" value="UniProtKB-EC"/>
</dbReference>
<evidence type="ECO:0000256" key="3">
    <source>
        <dbReference type="ARBA" id="ARBA00013253"/>
    </source>
</evidence>
<dbReference type="Gene3D" id="3.30.70.560">
    <property type="entry name" value="7,8-Dihydro-6-hydroxymethylpterin-pyrophosphokinase HPPK"/>
    <property type="match status" value="1"/>
</dbReference>
<dbReference type="Proteomes" id="UP000483362">
    <property type="component" value="Unassembled WGS sequence"/>
</dbReference>
<feature type="domain" description="7,8-dihydro-6-hydroxymethylpterin-pyrophosphokinase" evidence="13">
    <location>
        <begin position="8"/>
        <end position="125"/>
    </location>
</feature>
<dbReference type="SUPFAM" id="SSF55083">
    <property type="entry name" value="6-hydroxymethyl-7,8-dihydropterin pyrophosphokinase, HPPK"/>
    <property type="match status" value="1"/>
</dbReference>
<dbReference type="GO" id="GO:0005524">
    <property type="term" value="F:ATP binding"/>
    <property type="evidence" value="ECO:0007669"/>
    <property type="project" value="UniProtKB-KW"/>
</dbReference>
<dbReference type="GO" id="GO:0016301">
    <property type="term" value="F:kinase activity"/>
    <property type="evidence" value="ECO:0007669"/>
    <property type="project" value="UniProtKB-KW"/>
</dbReference>
<protein>
    <recommendedName>
        <fullName evidence="4">2-amino-4-hydroxy-6-hydroxymethyldihydropteridine pyrophosphokinase</fullName>
        <ecNumber evidence="3">2.7.6.3</ecNumber>
    </recommendedName>
    <alternativeName>
        <fullName evidence="11">6-hydroxymethyl-7,8-dihydropterin pyrophosphokinase</fullName>
    </alternativeName>
    <alternativeName>
        <fullName evidence="12">7,8-dihydro-6-hydroxymethylpterin-pyrophosphokinase</fullName>
    </alternativeName>
</protein>
<evidence type="ECO:0000256" key="1">
    <source>
        <dbReference type="ARBA" id="ARBA00005051"/>
    </source>
</evidence>
<keyword evidence="8" id="KW-0067">ATP-binding</keyword>